<organism evidence="2 3">
    <name type="scientific">Polymorphospora rubra</name>
    <dbReference type="NCBI Taxonomy" id="338584"/>
    <lineage>
        <taxon>Bacteria</taxon>
        <taxon>Bacillati</taxon>
        <taxon>Actinomycetota</taxon>
        <taxon>Actinomycetes</taxon>
        <taxon>Micromonosporales</taxon>
        <taxon>Micromonosporaceae</taxon>
        <taxon>Polymorphospora</taxon>
    </lineage>
</organism>
<proteinExistence type="predicted"/>
<dbReference type="AlphaFoldDB" id="A0A810MPE0"/>
<evidence type="ECO:0000313" key="3">
    <source>
        <dbReference type="Proteomes" id="UP000680866"/>
    </source>
</evidence>
<dbReference type="Proteomes" id="UP000680866">
    <property type="component" value="Chromosome"/>
</dbReference>
<evidence type="ECO:0000313" key="2">
    <source>
        <dbReference type="EMBL" id="BCJ63107.1"/>
    </source>
</evidence>
<evidence type="ECO:0000256" key="1">
    <source>
        <dbReference type="SAM" id="MobiDB-lite"/>
    </source>
</evidence>
<dbReference type="RefSeq" id="WP_212820576.1">
    <property type="nucleotide sequence ID" value="NZ_AP023359.1"/>
</dbReference>
<sequence length="650" mass="66465">MILAPPTVTGPVVSTSPQVRVDGVLAGATVEVTADDGTRHADGVAHANGTVWLPVGTPFTEGTTLVATQSLGGATSVPSVHGTPVLPPPPDLPAPVFEALLNQCSDSALLAGLVPGAEVTVKRGTTVLAVQVADRTRQWIPLSAPLGVGTALTASQTLPGVNPSPVAWSDPVILTDIENGVGVPQVVGPLTACQSEINFAGVVPTARVTAEFEDGSSASWYAPAEQFRALLPGRLVEGAVVVRQLLPTCGYVSGDGKTPVGPEQIPPKPAPQAFCPETRRIAVDGLVAGATVEFSTISWDNTIGGWGPETPLMTAGAAGGLQQFDLPHVVGGGPGPIVNIRVRQTLCTRTSEPGFAREYIRPDETGGIRPSARPRIVDPVYSCARTVRLDPSGWGIGVLRSRRTGRQLADAFAPYVGVPMVLPLWFPLDAGDELVVDYTGCDAPQPTDAVEVRAVPDPLPVLKIVPPLPGDTDLVISGALPGARVVALVGHRIRSARTTTDGSATLPLGAPLEEDDEVWAYQRLCGATGNVEGSVVVRRGKLTLSVAPTTVVSGTATTVTVTATRTDTGAVVGGLPVVIGAASVGITGTAFALTPGAAGPLTGTVRGGPRYADAAFTVTVTAPPPRPPAPRSPCNSAASAGTAARSRSRR</sequence>
<name>A0A810MPE0_9ACTN</name>
<gene>
    <name evidence="2" type="ORF">Prubr_01280</name>
</gene>
<dbReference type="KEGG" id="pry:Prubr_01280"/>
<protein>
    <submittedName>
        <fullName evidence="2">Uncharacterized protein</fullName>
    </submittedName>
</protein>
<feature type="region of interest" description="Disordered" evidence="1">
    <location>
        <begin position="620"/>
        <end position="650"/>
    </location>
</feature>
<accession>A0A810MPE0</accession>
<feature type="compositionally biased region" description="Pro residues" evidence="1">
    <location>
        <begin position="622"/>
        <end position="631"/>
    </location>
</feature>
<dbReference type="EMBL" id="AP023359">
    <property type="protein sequence ID" value="BCJ63107.1"/>
    <property type="molecule type" value="Genomic_DNA"/>
</dbReference>
<feature type="compositionally biased region" description="Low complexity" evidence="1">
    <location>
        <begin position="632"/>
        <end position="650"/>
    </location>
</feature>
<keyword evidence="3" id="KW-1185">Reference proteome</keyword>
<reference evidence="2" key="1">
    <citation type="submission" date="2020-08" db="EMBL/GenBank/DDBJ databases">
        <title>Whole genome shotgun sequence of Polymorphospora rubra NBRC 101157.</title>
        <authorList>
            <person name="Komaki H."/>
            <person name="Tamura T."/>
        </authorList>
    </citation>
    <scope>NUCLEOTIDE SEQUENCE</scope>
    <source>
        <strain evidence="2">NBRC 101157</strain>
    </source>
</reference>